<evidence type="ECO:0000256" key="1">
    <source>
        <dbReference type="SAM" id="Phobius"/>
    </source>
</evidence>
<evidence type="ECO:0000313" key="3">
    <source>
        <dbReference type="Proteomes" id="UP001162483"/>
    </source>
</evidence>
<feature type="transmembrane region" description="Helical" evidence="1">
    <location>
        <begin position="20"/>
        <end position="42"/>
    </location>
</feature>
<name>A0ABN9DSC1_9NEOB</name>
<feature type="non-terminal residue" evidence="2">
    <location>
        <position position="81"/>
    </location>
</feature>
<keyword evidence="1" id="KW-1133">Transmembrane helix</keyword>
<sequence length="81" mass="9021">MALGRKGLTCVGDQRVNCVHFTMCCFVLYFIVSTLLCMAVLCRATQSSVQELTGERSVLFIHRSLPHVGDTRRSPDADEKT</sequence>
<dbReference type="EMBL" id="CATNWA010014753">
    <property type="protein sequence ID" value="CAI9575525.1"/>
    <property type="molecule type" value="Genomic_DNA"/>
</dbReference>
<reference evidence="2" key="1">
    <citation type="submission" date="2023-05" db="EMBL/GenBank/DDBJ databases">
        <authorList>
            <person name="Stuckert A."/>
        </authorList>
    </citation>
    <scope>NUCLEOTIDE SEQUENCE</scope>
</reference>
<proteinExistence type="predicted"/>
<protein>
    <submittedName>
        <fullName evidence="2">Uncharacterized protein</fullName>
    </submittedName>
</protein>
<dbReference type="Proteomes" id="UP001162483">
    <property type="component" value="Unassembled WGS sequence"/>
</dbReference>
<evidence type="ECO:0000313" key="2">
    <source>
        <dbReference type="EMBL" id="CAI9575525.1"/>
    </source>
</evidence>
<keyword evidence="1" id="KW-0472">Membrane</keyword>
<comment type="caution">
    <text evidence="2">The sequence shown here is derived from an EMBL/GenBank/DDBJ whole genome shotgun (WGS) entry which is preliminary data.</text>
</comment>
<accession>A0ABN9DSC1</accession>
<keyword evidence="1" id="KW-0812">Transmembrane</keyword>
<gene>
    <name evidence="2" type="ORF">SPARVUS_LOCUS8208311</name>
</gene>
<organism evidence="2 3">
    <name type="scientific">Staurois parvus</name>
    <dbReference type="NCBI Taxonomy" id="386267"/>
    <lineage>
        <taxon>Eukaryota</taxon>
        <taxon>Metazoa</taxon>
        <taxon>Chordata</taxon>
        <taxon>Craniata</taxon>
        <taxon>Vertebrata</taxon>
        <taxon>Euteleostomi</taxon>
        <taxon>Amphibia</taxon>
        <taxon>Batrachia</taxon>
        <taxon>Anura</taxon>
        <taxon>Neobatrachia</taxon>
        <taxon>Ranoidea</taxon>
        <taxon>Ranidae</taxon>
        <taxon>Staurois</taxon>
    </lineage>
</organism>
<keyword evidence="3" id="KW-1185">Reference proteome</keyword>